<accession>A0A7V8EJ15</accession>
<reference evidence="1 2" key="1">
    <citation type="submission" date="2019-12" db="EMBL/GenBank/DDBJ databases">
        <authorList>
            <person name="Woiski C."/>
        </authorList>
    </citation>
    <scope>NUCLEOTIDE SEQUENCE [LARGE SCALE GENOMIC DNA]</scope>
    <source>
        <strain evidence="1 2">BOE100</strain>
    </source>
</reference>
<evidence type="ECO:0000313" key="2">
    <source>
        <dbReference type="Proteomes" id="UP000442695"/>
    </source>
</evidence>
<gene>
    <name evidence="1" type="ORF">GN299_06555</name>
</gene>
<proteinExistence type="predicted"/>
<evidence type="ECO:0000313" key="1">
    <source>
        <dbReference type="EMBL" id="KAF0255746.1"/>
    </source>
</evidence>
<comment type="caution">
    <text evidence="1">The sequence shown here is derived from an EMBL/GenBank/DDBJ whole genome shotgun (WGS) entry which is preliminary data.</text>
</comment>
<sequence length="78" mass="8446">MQSSETLSALQKVTMALEEVQGSNWMLPTSDDPDDGPQPKTFLDLVKQYGGASVPESTLVALIDAVAPLCPELKVKWK</sequence>
<dbReference type="Proteomes" id="UP000442695">
    <property type="component" value="Unassembled WGS sequence"/>
</dbReference>
<name>A0A7V8EJ15_PSEPU</name>
<organism evidence="1 2">
    <name type="scientific">Pseudomonas putida</name>
    <name type="common">Arthrobacter siderocapsulatus</name>
    <dbReference type="NCBI Taxonomy" id="303"/>
    <lineage>
        <taxon>Bacteria</taxon>
        <taxon>Pseudomonadati</taxon>
        <taxon>Pseudomonadota</taxon>
        <taxon>Gammaproteobacteria</taxon>
        <taxon>Pseudomonadales</taxon>
        <taxon>Pseudomonadaceae</taxon>
        <taxon>Pseudomonas</taxon>
    </lineage>
</organism>
<dbReference type="EMBL" id="WOWR01000005">
    <property type="protein sequence ID" value="KAF0255746.1"/>
    <property type="molecule type" value="Genomic_DNA"/>
</dbReference>
<dbReference type="RefSeq" id="WP_156858640.1">
    <property type="nucleotide sequence ID" value="NZ_WOWR01000005.1"/>
</dbReference>
<dbReference type="AlphaFoldDB" id="A0A7V8EJ15"/>
<protein>
    <submittedName>
        <fullName evidence="1">Uncharacterized protein</fullName>
    </submittedName>
</protein>